<dbReference type="STRING" id="1802730.A2591_02555"/>
<sequence length="211" mass="24489">MTHPFGLSPEEYATLKRLSTPEAIQDFLDELPINHEKRGETCFSPRMVLREQRAHCLEGALLAAAALWLAGERPLLLNFKTLPVDQDHAVTLYKRNGYWGALSKTNHAVLRCRDPIYRTIRELALSYFHEYFMTETGKKTLRWYSRPFSLKQFGSEWITAEEDLWDIAYALVDAPHLSIVPEGHEKHIRPASSLERKMCYLAEWKESNPRT</sequence>
<accession>A0A1G2SMZ6</accession>
<gene>
    <name evidence="1" type="ORF">A2591_02555</name>
</gene>
<evidence type="ECO:0008006" key="3">
    <source>
        <dbReference type="Google" id="ProtNLM"/>
    </source>
</evidence>
<dbReference type="EMBL" id="MHUZ01000002">
    <property type="protein sequence ID" value="OHA86356.1"/>
    <property type="molecule type" value="Genomic_DNA"/>
</dbReference>
<evidence type="ECO:0000313" key="2">
    <source>
        <dbReference type="Proteomes" id="UP000178168"/>
    </source>
</evidence>
<dbReference type="AlphaFoldDB" id="A0A1G2SMZ6"/>
<comment type="caution">
    <text evidence="1">The sequence shown here is derived from an EMBL/GenBank/DDBJ whole genome shotgun (WGS) entry which is preliminary data.</text>
</comment>
<organism evidence="1 2">
    <name type="scientific">Candidatus Yonathbacteria bacterium RIFOXYD1_FULL_52_36</name>
    <dbReference type="NCBI Taxonomy" id="1802730"/>
    <lineage>
        <taxon>Bacteria</taxon>
        <taxon>Candidatus Yonathiibacteriota</taxon>
    </lineage>
</organism>
<name>A0A1G2SMZ6_9BACT</name>
<evidence type="ECO:0000313" key="1">
    <source>
        <dbReference type="EMBL" id="OHA86356.1"/>
    </source>
</evidence>
<dbReference type="Proteomes" id="UP000178168">
    <property type="component" value="Unassembled WGS sequence"/>
</dbReference>
<protein>
    <recommendedName>
        <fullName evidence="3">Transglutaminase-like domain-containing protein</fullName>
    </recommendedName>
</protein>
<reference evidence="1 2" key="1">
    <citation type="journal article" date="2016" name="Nat. Commun.">
        <title>Thousands of microbial genomes shed light on interconnected biogeochemical processes in an aquifer system.</title>
        <authorList>
            <person name="Anantharaman K."/>
            <person name="Brown C.T."/>
            <person name="Hug L.A."/>
            <person name="Sharon I."/>
            <person name="Castelle C.J."/>
            <person name="Probst A.J."/>
            <person name="Thomas B.C."/>
            <person name="Singh A."/>
            <person name="Wilkins M.J."/>
            <person name="Karaoz U."/>
            <person name="Brodie E.L."/>
            <person name="Williams K.H."/>
            <person name="Hubbard S.S."/>
            <person name="Banfield J.F."/>
        </authorList>
    </citation>
    <scope>NUCLEOTIDE SEQUENCE [LARGE SCALE GENOMIC DNA]</scope>
</reference>
<proteinExistence type="predicted"/>